<keyword evidence="1" id="KW-0732">Signal</keyword>
<proteinExistence type="predicted"/>
<gene>
    <name evidence="2" type="ORF">AB1Y20_023464</name>
</gene>
<feature type="signal peptide" evidence="1">
    <location>
        <begin position="1"/>
        <end position="23"/>
    </location>
</feature>
<reference evidence="2 3" key="1">
    <citation type="journal article" date="2024" name="Science">
        <title>Giant polyketide synthase enzymes in the biosynthesis of giant marine polyether toxins.</title>
        <authorList>
            <person name="Fallon T.R."/>
            <person name="Shende V.V."/>
            <person name="Wierzbicki I.H."/>
            <person name="Pendleton A.L."/>
            <person name="Watervoot N.F."/>
            <person name="Auber R.P."/>
            <person name="Gonzalez D.J."/>
            <person name="Wisecaver J.H."/>
            <person name="Moore B.S."/>
        </authorList>
    </citation>
    <scope>NUCLEOTIDE SEQUENCE [LARGE SCALE GENOMIC DNA]</scope>
    <source>
        <strain evidence="2 3">12B1</strain>
    </source>
</reference>
<feature type="chain" id="PRO_5044196786" evidence="1">
    <location>
        <begin position="24"/>
        <end position="139"/>
    </location>
</feature>
<evidence type="ECO:0000256" key="1">
    <source>
        <dbReference type="SAM" id="SignalP"/>
    </source>
</evidence>
<keyword evidence="3" id="KW-1185">Reference proteome</keyword>
<evidence type="ECO:0000313" key="3">
    <source>
        <dbReference type="Proteomes" id="UP001515480"/>
    </source>
</evidence>
<comment type="caution">
    <text evidence="2">The sequence shown here is derived from an EMBL/GenBank/DDBJ whole genome shotgun (WGS) entry which is preliminary data.</text>
</comment>
<name>A0AB34JEC7_PRYPA</name>
<dbReference type="InterPro" id="IPR036249">
    <property type="entry name" value="Thioredoxin-like_sf"/>
</dbReference>
<dbReference type="EMBL" id="JBGBPQ010000009">
    <property type="protein sequence ID" value="KAL1519980.1"/>
    <property type="molecule type" value="Genomic_DNA"/>
</dbReference>
<dbReference type="SUPFAM" id="SSF52833">
    <property type="entry name" value="Thioredoxin-like"/>
    <property type="match status" value="1"/>
</dbReference>
<accession>A0AB34JEC7</accession>
<evidence type="ECO:0000313" key="2">
    <source>
        <dbReference type="EMBL" id="KAL1519980.1"/>
    </source>
</evidence>
<dbReference type="Proteomes" id="UP001515480">
    <property type="component" value="Unassembled WGS sequence"/>
</dbReference>
<organism evidence="2 3">
    <name type="scientific">Prymnesium parvum</name>
    <name type="common">Toxic golden alga</name>
    <dbReference type="NCBI Taxonomy" id="97485"/>
    <lineage>
        <taxon>Eukaryota</taxon>
        <taxon>Haptista</taxon>
        <taxon>Haptophyta</taxon>
        <taxon>Prymnesiophyceae</taxon>
        <taxon>Prymnesiales</taxon>
        <taxon>Prymnesiaceae</taxon>
        <taxon>Prymnesium</taxon>
    </lineage>
</organism>
<dbReference type="AlphaFoldDB" id="A0AB34JEC7"/>
<dbReference type="Gene3D" id="3.40.30.10">
    <property type="entry name" value="Glutaredoxin"/>
    <property type="match status" value="1"/>
</dbReference>
<dbReference type="CDD" id="cd02980">
    <property type="entry name" value="TRX_Fd_family"/>
    <property type="match status" value="1"/>
</dbReference>
<protein>
    <submittedName>
        <fullName evidence="2">Uncharacterized protein</fullName>
    </submittedName>
</protein>
<sequence length="139" mass="14765">MVHLPHLLLLPLLLLPLLSPAAAWTVHPPPNPALSRKLHRSHARSPLPRGCAPPSFEVCLNKYCRKRGARRTLQLFEEMAGEGVVVQAADMSHAEHGCFDECTMGPNVRVGGEGGRIVNGVKGAAAVAALLGVEAPEST</sequence>